<keyword evidence="8 12" id="KW-0067">ATP-binding</keyword>
<feature type="binding site" evidence="12">
    <location>
        <position position="484"/>
    </location>
    <ligand>
        <name>Zn(2+)</name>
        <dbReference type="ChEBI" id="CHEBI:29105"/>
        <label>1</label>
    </ligand>
</feature>
<keyword evidence="5 12" id="KW-0378">Hydrolase</keyword>
<dbReference type="GO" id="GO:0006310">
    <property type="term" value="P:DNA recombination"/>
    <property type="evidence" value="ECO:0007669"/>
    <property type="project" value="InterPro"/>
</dbReference>
<sequence length="774" mass="87632">MKYVEVILPLPLEGTFTYAVPETLVQKVVPGVRLLVPFGKTKTYIGVCNVVPTDQPNQNNTDGVVEYKSILSVLDNTPILLPQQLQLWHWIADYYMSPLGDVYKAALPSGLKAEDAYKPRTEVYVCLGKQFRGERELHIAFDSLARSAKQQKVLTTYLQLSGVAESPELASLDVIQSGENEDCKIRTVTQEELMNECHCTAAVLRGVIGKGILQTYRKKVGRLNNSYGEVQPNVIHPLNEAQSTAYDKLLLQMMAHNVTLLHGVTSSGKTEIYIHLIQKALQEHKQVLYLLPEIALTVQITDRLRRIFGNKLGIYHSRYNDDERVEIWNKQLSSTPYEVILGARSAVFLPFQRLGLVIIDEEHETSFKQQDPAPRYHARSTAIVLAQMYGAKTLLGTATPSAESYKNAQLGKYGLVTLSQRYKDIQLPAIEVVDVKDLRRRKMMSGLFSPHLLSAVREALQRGEQAILFQNRRGFAPMVECHVCGWVPRCPNCDVSLTHHKNMNLLTCHYCGYTERVPEQCPSCESKDIKGRGYGTEKIEDEILNLFPDARVARMDLDTTRTKNAYERLISDFSAGKTNLLIGTQMVSKGLDFDRVSVVGILDADNMLNYPDFRAYEHAFTMMAQVSGRAGRKGKQGRVILQTKSPELPVIQQVVRHDNAAFYSSLLEERAAFRYPPFFHLIYIYLKHRNDDTVNSASLEIGSRLREIFGDRVLGPDKPSVARVKTLYIRKIILKLENGADYKLAKQYLRTIKDAMMKEKRYGALTIYYDIDPL</sequence>
<dbReference type="EC" id="5.6.2.4" evidence="12"/>
<evidence type="ECO:0000256" key="6">
    <source>
        <dbReference type="ARBA" id="ARBA00022806"/>
    </source>
</evidence>
<proteinExistence type="inferred from homology"/>
<evidence type="ECO:0000256" key="12">
    <source>
        <dbReference type="HAMAP-Rule" id="MF_00983"/>
    </source>
</evidence>
<dbReference type="SMART" id="SM00487">
    <property type="entry name" value="DEXDc"/>
    <property type="match status" value="1"/>
</dbReference>
<dbReference type="InterPro" id="IPR042115">
    <property type="entry name" value="PriA_3primeBD_sf"/>
</dbReference>
<protein>
    <recommendedName>
        <fullName evidence="12">Replication restart protein PriA</fullName>
    </recommendedName>
    <alternativeName>
        <fullName evidence="12">ATP-dependent DNA helicase PriA</fullName>
        <ecNumber evidence="12">5.6.2.4</ecNumber>
    </alternativeName>
    <alternativeName>
        <fullName evidence="12">DNA 3'-5' helicase PriA</fullName>
    </alternativeName>
</protein>
<comment type="similarity">
    <text evidence="12">Belongs to the helicase family. PriA subfamily.</text>
</comment>
<keyword evidence="10 12" id="KW-0413">Isomerase</keyword>
<evidence type="ECO:0000256" key="2">
    <source>
        <dbReference type="ARBA" id="ARBA00022705"/>
    </source>
</evidence>
<dbReference type="GO" id="GO:0006270">
    <property type="term" value="P:DNA replication initiation"/>
    <property type="evidence" value="ECO:0007669"/>
    <property type="project" value="TreeGrafter"/>
</dbReference>
<dbReference type="GO" id="GO:0043138">
    <property type="term" value="F:3'-5' DNA helicase activity"/>
    <property type="evidence" value="ECO:0007669"/>
    <property type="project" value="UniProtKB-EC"/>
</dbReference>
<evidence type="ECO:0000259" key="14">
    <source>
        <dbReference type="PROSITE" id="PS51194"/>
    </source>
</evidence>
<keyword evidence="2 12" id="KW-0235">DNA replication</keyword>
<dbReference type="SMART" id="SM00490">
    <property type="entry name" value="HELICc"/>
    <property type="match status" value="1"/>
</dbReference>
<dbReference type="NCBIfam" id="TIGR00595">
    <property type="entry name" value="priA"/>
    <property type="match status" value="1"/>
</dbReference>
<dbReference type="Pfam" id="PF18074">
    <property type="entry name" value="PriA_C"/>
    <property type="match status" value="1"/>
</dbReference>
<evidence type="ECO:0000259" key="13">
    <source>
        <dbReference type="PROSITE" id="PS51192"/>
    </source>
</evidence>
<feature type="binding site" evidence="12">
    <location>
        <position position="493"/>
    </location>
    <ligand>
        <name>Zn(2+)</name>
        <dbReference type="ChEBI" id="CHEBI:29105"/>
        <label>2</label>
    </ligand>
</feature>
<dbReference type="InterPro" id="IPR014001">
    <property type="entry name" value="Helicase_ATP-bd"/>
</dbReference>
<dbReference type="PROSITE" id="PS51192">
    <property type="entry name" value="HELICASE_ATP_BIND_1"/>
    <property type="match status" value="1"/>
</dbReference>
<evidence type="ECO:0000256" key="11">
    <source>
        <dbReference type="ARBA" id="ARBA00048988"/>
    </source>
</evidence>
<organism evidence="15 16">
    <name type="scientific">Prevotella aurantiaca</name>
    <dbReference type="NCBI Taxonomy" id="596085"/>
    <lineage>
        <taxon>Bacteria</taxon>
        <taxon>Pseudomonadati</taxon>
        <taxon>Bacteroidota</taxon>
        <taxon>Bacteroidia</taxon>
        <taxon>Bacteroidales</taxon>
        <taxon>Prevotellaceae</taxon>
        <taxon>Prevotella</taxon>
    </lineage>
</organism>
<accession>A0A930N067</accession>
<keyword evidence="7 12" id="KW-0862">Zinc</keyword>
<evidence type="ECO:0000313" key="15">
    <source>
        <dbReference type="EMBL" id="MBF1384818.1"/>
    </source>
</evidence>
<comment type="cofactor">
    <cofactor evidence="12">
        <name>Zn(2+)</name>
        <dbReference type="ChEBI" id="CHEBI:29105"/>
    </cofactor>
    <text evidence="12">Binds 2 zinc ions per subunit.</text>
</comment>
<comment type="function">
    <text evidence="12">Initiates the restart of stalled replication forks, which reloads the replicative helicase on sites other than the origin of replication. Recognizes and binds to abandoned replication forks and remodels them to uncover a helicase loading site. Promotes assembly of the primosome at these replication forks.</text>
</comment>
<evidence type="ECO:0000256" key="9">
    <source>
        <dbReference type="ARBA" id="ARBA00023125"/>
    </source>
</evidence>
<evidence type="ECO:0000256" key="1">
    <source>
        <dbReference type="ARBA" id="ARBA00022515"/>
    </source>
</evidence>
<feature type="binding site" evidence="12">
    <location>
        <position position="490"/>
    </location>
    <ligand>
        <name>Zn(2+)</name>
        <dbReference type="ChEBI" id="CHEBI:29105"/>
        <label>2</label>
    </ligand>
</feature>
<dbReference type="GO" id="GO:0003677">
    <property type="term" value="F:DNA binding"/>
    <property type="evidence" value="ECO:0007669"/>
    <property type="project" value="UniProtKB-UniRule"/>
</dbReference>
<dbReference type="InterPro" id="IPR001650">
    <property type="entry name" value="Helicase_C-like"/>
</dbReference>
<comment type="caution">
    <text evidence="15">The sequence shown here is derived from an EMBL/GenBank/DDBJ whole genome shotgun (WGS) entry which is preliminary data.</text>
</comment>
<dbReference type="PROSITE" id="PS51194">
    <property type="entry name" value="HELICASE_CTER"/>
    <property type="match status" value="1"/>
</dbReference>
<evidence type="ECO:0000313" key="16">
    <source>
        <dbReference type="Proteomes" id="UP000771736"/>
    </source>
</evidence>
<evidence type="ECO:0000256" key="10">
    <source>
        <dbReference type="ARBA" id="ARBA00023235"/>
    </source>
</evidence>
<gene>
    <name evidence="12 15" type="primary">priA</name>
    <name evidence="15" type="ORF">HXN26_08225</name>
</gene>
<dbReference type="Pfam" id="PF00271">
    <property type="entry name" value="Helicase_C"/>
    <property type="match status" value="1"/>
</dbReference>
<reference evidence="15" key="1">
    <citation type="submission" date="2020-04" db="EMBL/GenBank/DDBJ databases">
        <title>Deep metagenomics examines the oral microbiome during advanced dental caries in children, revealing novel taxa and co-occurrences with host molecules.</title>
        <authorList>
            <person name="Baker J.L."/>
            <person name="Morton J.T."/>
            <person name="Dinis M."/>
            <person name="Alvarez R."/>
            <person name="Tran N.C."/>
            <person name="Knight R."/>
            <person name="Edlund A."/>
        </authorList>
    </citation>
    <scope>NUCLEOTIDE SEQUENCE</scope>
    <source>
        <strain evidence="15">JCVI_44_bin.5</strain>
    </source>
</reference>
<dbReference type="PANTHER" id="PTHR30580">
    <property type="entry name" value="PRIMOSOMAL PROTEIN N"/>
    <property type="match status" value="1"/>
</dbReference>
<feature type="binding site" evidence="12">
    <location>
        <position position="524"/>
    </location>
    <ligand>
        <name>Zn(2+)</name>
        <dbReference type="ChEBI" id="CHEBI:29105"/>
        <label>1</label>
    </ligand>
</feature>
<dbReference type="CDD" id="cd17929">
    <property type="entry name" value="DEXHc_priA"/>
    <property type="match status" value="1"/>
</dbReference>
<dbReference type="FunFam" id="3.40.1440.60:FF:000001">
    <property type="entry name" value="Primosomal protein N"/>
    <property type="match status" value="1"/>
</dbReference>
<keyword evidence="6 12" id="KW-0347">Helicase</keyword>
<dbReference type="GO" id="GO:1990077">
    <property type="term" value="C:primosome complex"/>
    <property type="evidence" value="ECO:0007669"/>
    <property type="project" value="UniProtKB-UniRule"/>
</dbReference>
<dbReference type="CDD" id="cd18804">
    <property type="entry name" value="SF2_C_priA"/>
    <property type="match status" value="1"/>
</dbReference>
<evidence type="ECO:0000256" key="3">
    <source>
        <dbReference type="ARBA" id="ARBA00022723"/>
    </source>
</evidence>
<dbReference type="InterPro" id="IPR041222">
    <property type="entry name" value="PriA_3primeBD"/>
</dbReference>
<dbReference type="HAMAP" id="MF_00983">
    <property type="entry name" value="PriA"/>
    <property type="match status" value="1"/>
</dbReference>
<dbReference type="RefSeq" id="WP_273160572.1">
    <property type="nucleotide sequence ID" value="NZ_JABZSJ010000046.1"/>
</dbReference>
<evidence type="ECO:0000256" key="7">
    <source>
        <dbReference type="ARBA" id="ARBA00022833"/>
    </source>
</evidence>
<comment type="catalytic activity">
    <reaction evidence="12">
        <text>Couples ATP hydrolysis with the unwinding of duplex DNA by translocating in the 3'-5' direction.</text>
        <dbReference type="EC" id="5.6.2.4"/>
    </reaction>
</comment>
<dbReference type="GO" id="GO:0016787">
    <property type="term" value="F:hydrolase activity"/>
    <property type="evidence" value="ECO:0007669"/>
    <property type="project" value="UniProtKB-KW"/>
</dbReference>
<dbReference type="Gene3D" id="3.40.1440.60">
    <property type="entry name" value="PriA, 3(prime) DNA-binding domain"/>
    <property type="match status" value="1"/>
</dbReference>
<keyword evidence="3 12" id="KW-0479">Metal-binding</keyword>
<feature type="binding site" evidence="12">
    <location>
        <position position="481"/>
    </location>
    <ligand>
        <name>Zn(2+)</name>
        <dbReference type="ChEBI" id="CHEBI:29105"/>
        <label>1</label>
    </ligand>
</feature>
<comment type="catalytic activity">
    <reaction evidence="11 12">
        <text>ATP + H2O = ADP + phosphate + H(+)</text>
        <dbReference type="Rhea" id="RHEA:13065"/>
        <dbReference type="ChEBI" id="CHEBI:15377"/>
        <dbReference type="ChEBI" id="CHEBI:15378"/>
        <dbReference type="ChEBI" id="CHEBI:30616"/>
        <dbReference type="ChEBI" id="CHEBI:43474"/>
        <dbReference type="ChEBI" id="CHEBI:456216"/>
        <dbReference type="EC" id="5.6.2.4"/>
    </reaction>
</comment>
<name>A0A930N067_9BACT</name>
<feature type="domain" description="Helicase ATP-binding" evidence="13">
    <location>
        <begin position="250"/>
        <end position="418"/>
    </location>
</feature>
<dbReference type="GO" id="GO:0005524">
    <property type="term" value="F:ATP binding"/>
    <property type="evidence" value="ECO:0007669"/>
    <property type="project" value="UniProtKB-UniRule"/>
</dbReference>
<feature type="domain" description="Helicase C-terminal" evidence="14">
    <location>
        <begin position="505"/>
        <end position="670"/>
    </location>
</feature>
<evidence type="ECO:0000256" key="5">
    <source>
        <dbReference type="ARBA" id="ARBA00022801"/>
    </source>
</evidence>
<dbReference type="GO" id="GO:0006269">
    <property type="term" value="P:DNA replication, synthesis of primer"/>
    <property type="evidence" value="ECO:0007669"/>
    <property type="project" value="UniProtKB-KW"/>
</dbReference>
<keyword evidence="4 12" id="KW-0547">Nucleotide-binding</keyword>
<feature type="binding site" evidence="12">
    <location>
        <position position="521"/>
    </location>
    <ligand>
        <name>Zn(2+)</name>
        <dbReference type="ChEBI" id="CHEBI:29105"/>
        <label>1</label>
    </ligand>
</feature>
<dbReference type="InterPro" id="IPR005259">
    <property type="entry name" value="PriA"/>
</dbReference>
<dbReference type="GO" id="GO:0008270">
    <property type="term" value="F:zinc ion binding"/>
    <property type="evidence" value="ECO:0007669"/>
    <property type="project" value="UniProtKB-UniRule"/>
</dbReference>
<dbReference type="Pfam" id="PF18319">
    <property type="entry name" value="Zn_ribbon_PriA"/>
    <property type="match status" value="1"/>
</dbReference>
<dbReference type="PANTHER" id="PTHR30580:SF0">
    <property type="entry name" value="PRIMOSOMAL PROTEIN N"/>
    <property type="match status" value="1"/>
</dbReference>
<feature type="binding site" evidence="12">
    <location>
        <position position="508"/>
    </location>
    <ligand>
        <name>Zn(2+)</name>
        <dbReference type="ChEBI" id="CHEBI:29105"/>
        <label>2</label>
    </ligand>
</feature>
<dbReference type="FunFam" id="3.40.50.300:FF:000489">
    <property type="entry name" value="Primosome assembly protein PriA"/>
    <property type="match status" value="1"/>
</dbReference>
<dbReference type="InterPro" id="IPR027417">
    <property type="entry name" value="P-loop_NTPase"/>
</dbReference>
<dbReference type="InterPro" id="IPR011545">
    <property type="entry name" value="DEAD/DEAH_box_helicase_dom"/>
</dbReference>
<dbReference type="SUPFAM" id="SSF52540">
    <property type="entry name" value="P-loop containing nucleoside triphosphate hydrolases"/>
    <property type="match status" value="1"/>
</dbReference>
<dbReference type="InterPro" id="IPR040498">
    <property type="entry name" value="PriA_CRR"/>
</dbReference>
<dbReference type="GO" id="GO:0006302">
    <property type="term" value="P:double-strand break repair"/>
    <property type="evidence" value="ECO:0007669"/>
    <property type="project" value="InterPro"/>
</dbReference>
<keyword evidence="9 12" id="KW-0238">DNA-binding</keyword>
<feature type="binding site" evidence="12">
    <location>
        <position position="511"/>
    </location>
    <ligand>
        <name>Zn(2+)</name>
        <dbReference type="ChEBI" id="CHEBI:29105"/>
        <label>2</label>
    </ligand>
</feature>
<dbReference type="AlphaFoldDB" id="A0A930N067"/>
<dbReference type="InterPro" id="IPR041236">
    <property type="entry name" value="PriA_C"/>
</dbReference>
<dbReference type="Gene3D" id="3.40.50.300">
    <property type="entry name" value="P-loop containing nucleotide triphosphate hydrolases"/>
    <property type="match status" value="2"/>
</dbReference>
<dbReference type="Proteomes" id="UP000771736">
    <property type="component" value="Unassembled WGS sequence"/>
</dbReference>
<keyword evidence="1 12" id="KW-0639">Primosome</keyword>
<comment type="subunit">
    <text evidence="12">Component of the replication restart primosome.</text>
</comment>
<dbReference type="EMBL" id="JABZSJ010000046">
    <property type="protein sequence ID" value="MBF1384818.1"/>
    <property type="molecule type" value="Genomic_DNA"/>
</dbReference>
<evidence type="ECO:0000256" key="4">
    <source>
        <dbReference type="ARBA" id="ARBA00022741"/>
    </source>
</evidence>
<evidence type="ECO:0000256" key="8">
    <source>
        <dbReference type="ARBA" id="ARBA00022840"/>
    </source>
</evidence>
<dbReference type="Pfam" id="PF17764">
    <property type="entry name" value="PriA_3primeBD"/>
    <property type="match status" value="1"/>
</dbReference>
<dbReference type="Pfam" id="PF00270">
    <property type="entry name" value="DEAD"/>
    <property type="match status" value="1"/>
</dbReference>